<dbReference type="Proteomes" id="UP000069632">
    <property type="component" value="Unassembled WGS sequence"/>
</dbReference>
<dbReference type="EMBL" id="FIZP01000005">
    <property type="protein sequence ID" value="CZE48024.1"/>
    <property type="molecule type" value="Genomic_DNA"/>
</dbReference>
<name>A0A128EGJ9_9BACT</name>
<keyword evidence="3" id="KW-1185">Reference proteome</keyword>
<organism evidence="2 3">
    <name type="scientific">Campylobacter geochelonis</name>
    <dbReference type="NCBI Taxonomy" id="1780362"/>
    <lineage>
        <taxon>Bacteria</taxon>
        <taxon>Pseudomonadati</taxon>
        <taxon>Campylobacterota</taxon>
        <taxon>Epsilonproteobacteria</taxon>
        <taxon>Campylobacterales</taxon>
        <taxon>Campylobacteraceae</taxon>
        <taxon>Campylobacter</taxon>
    </lineage>
</organism>
<dbReference type="AlphaFoldDB" id="A0A128EGJ9"/>
<evidence type="ECO:0000313" key="3">
    <source>
        <dbReference type="Proteomes" id="UP000069632"/>
    </source>
</evidence>
<accession>A0A128EGJ9</accession>
<protein>
    <submittedName>
        <fullName evidence="2">Uncharacterized protein</fullName>
    </submittedName>
</protein>
<evidence type="ECO:0000256" key="1">
    <source>
        <dbReference type="SAM" id="SignalP"/>
    </source>
</evidence>
<feature type="chain" id="PRO_5007281516" evidence="1">
    <location>
        <begin position="20"/>
        <end position="107"/>
    </location>
</feature>
<dbReference type="RefSeq" id="WP_075540277.1">
    <property type="nucleotide sequence ID" value="NZ_CP053844.1"/>
</dbReference>
<gene>
    <name evidence="2" type="ORF">ERS672216_01189</name>
</gene>
<reference evidence="2 3" key="1">
    <citation type="submission" date="2016-02" db="EMBL/GenBank/DDBJ databases">
        <authorList>
            <consortium name="Pathogen Informatics"/>
        </authorList>
    </citation>
    <scope>NUCLEOTIDE SEQUENCE [LARGE SCALE GENOMIC DNA]</scope>
    <source>
        <strain evidence="2 3">RC20</strain>
    </source>
</reference>
<evidence type="ECO:0000313" key="2">
    <source>
        <dbReference type="EMBL" id="CZE48024.1"/>
    </source>
</evidence>
<proteinExistence type="predicted"/>
<keyword evidence="1" id="KW-0732">Signal</keyword>
<sequence>MKKVVFLTMVFLASANAFFLDTNSSDLNKTIDDLAMKSKLLNQNFESFLKQNSEKFKLFEGNLSIMSEDFNKTISKFSDELDSLQQNFYKSLSDLNLTVPNLNINKK</sequence>
<feature type="signal peptide" evidence="1">
    <location>
        <begin position="1"/>
        <end position="19"/>
    </location>
</feature>